<feature type="domain" description="Reverse transcriptase" evidence="1">
    <location>
        <begin position="109"/>
        <end position="262"/>
    </location>
</feature>
<dbReference type="SUPFAM" id="SSF56672">
    <property type="entry name" value="DNA/RNA polymerases"/>
    <property type="match status" value="1"/>
</dbReference>
<name>A0ABM0LVR5_SACKO</name>
<keyword evidence="2" id="KW-1185">Reference proteome</keyword>
<gene>
    <name evidence="3" type="primary">LOC102801379</name>
</gene>
<dbReference type="CDD" id="cd01650">
    <property type="entry name" value="RT_nLTR_like"/>
    <property type="match status" value="1"/>
</dbReference>
<dbReference type="InterPro" id="IPR043502">
    <property type="entry name" value="DNA/RNA_pol_sf"/>
</dbReference>
<dbReference type="Pfam" id="PF00078">
    <property type="entry name" value="RVT_1"/>
    <property type="match status" value="1"/>
</dbReference>
<reference evidence="3" key="1">
    <citation type="submission" date="2025-08" db="UniProtKB">
        <authorList>
            <consortium name="RefSeq"/>
        </authorList>
    </citation>
    <scope>IDENTIFICATION</scope>
    <source>
        <tissue evidence="3">Testes</tissue>
    </source>
</reference>
<proteinExistence type="predicted"/>
<organism evidence="2 3">
    <name type="scientific">Saccoglossus kowalevskii</name>
    <name type="common">Acorn worm</name>
    <dbReference type="NCBI Taxonomy" id="10224"/>
    <lineage>
        <taxon>Eukaryota</taxon>
        <taxon>Metazoa</taxon>
        <taxon>Hemichordata</taxon>
        <taxon>Enteropneusta</taxon>
        <taxon>Harrimaniidae</taxon>
        <taxon>Saccoglossus</taxon>
    </lineage>
</organism>
<sequence>MSPRQVIKSNTGEVLSKDIDIAQNFNDFFTDVGPALAAQINSPEHFTNYLFDNHYTASFFLRPVSQNDVINEIGRLDPSKAMGPDHIHPKTIIHAAQHIASPLAHIINLSITTGIFPDLLKIAKITPIYKKGSPLEISNYRPISLLPILSKIIESVVKSQLLAYLDKFNILLPTQYGFRKHYNTKLALVDLITDITDKMDAGYITFGIFIDLKKAFDTIDHHILLQKLEHYGIRGLPLKWFHSYLENRLQTVDVNGTVSPAN</sequence>
<dbReference type="PANTHER" id="PTHR47510">
    <property type="entry name" value="REVERSE TRANSCRIPTASE DOMAIN-CONTAINING PROTEIN"/>
    <property type="match status" value="1"/>
</dbReference>
<dbReference type="InterPro" id="IPR000477">
    <property type="entry name" value="RT_dom"/>
</dbReference>
<dbReference type="PROSITE" id="PS50878">
    <property type="entry name" value="RT_POL"/>
    <property type="match status" value="1"/>
</dbReference>
<dbReference type="Proteomes" id="UP000694865">
    <property type="component" value="Unplaced"/>
</dbReference>
<evidence type="ECO:0000259" key="1">
    <source>
        <dbReference type="PROSITE" id="PS50878"/>
    </source>
</evidence>
<dbReference type="RefSeq" id="XP_006811856.1">
    <property type="nucleotide sequence ID" value="XM_006811793.1"/>
</dbReference>
<evidence type="ECO:0000313" key="2">
    <source>
        <dbReference type="Proteomes" id="UP000694865"/>
    </source>
</evidence>
<evidence type="ECO:0000313" key="3">
    <source>
        <dbReference type="RefSeq" id="XP_006811856.1"/>
    </source>
</evidence>
<accession>A0ABM0LVR5</accession>
<dbReference type="PANTHER" id="PTHR47510:SF3">
    <property type="entry name" value="ENDO_EXONUCLEASE_PHOSPHATASE DOMAIN-CONTAINING PROTEIN"/>
    <property type="match status" value="1"/>
</dbReference>
<protein>
    <submittedName>
        <fullName evidence="3">RNA-directed DNA polymerase from mobile element jockey-like</fullName>
    </submittedName>
</protein>
<dbReference type="GeneID" id="102801379"/>